<feature type="domain" description="UvrC family homology region profile" evidence="10">
    <location>
        <begin position="254"/>
        <end position="474"/>
    </location>
</feature>
<dbReference type="PANTHER" id="PTHR30562:SF1">
    <property type="entry name" value="UVRABC SYSTEM PROTEIN C"/>
    <property type="match status" value="1"/>
</dbReference>
<comment type="subcellular location">
    <subcellularLocation>
        <location evidence="7">Cytoplasm</location>
    </subcellularLocation>
</comment>
<comment type="caution">
    <text evidence="11">The sequence shown here is derived from an EMBL/GenBank/DDBJ whole genome shotgun (WGS) entry which is preliminary data.</text>
</comment>
<dbReference type="RefSeq" id="WP_170016209.1">
    <property type="nucleotide sequence ID" value="NZ_CP012545.1"/>
</dbReference>
<evidence type="ECO:0000256" key="2">
    <source>
        <dbReference type="ARBA" id="ARBA00022763"/>
    </source>
</evidence>
<dbReference type="PANTHER" id="PTHR30562">
    <property type="entry name" value="UVRC/OXIDOREDUCTASE"/>
    <property type="match status" value="1"/>
</dbReference>
<evidence type="ECO:0000259" key="9">
    <source>
        <dbReference type="PROSITE" id="PS50164"/>
    </source>
</evidence>
<dbReference type="InterPro" id="IPR036876">
    <property type="entry name" value="UVR_dom_sf"/>
</dbReference>
<organism evidence="11 12">
    <name type="scientific">Campylobacter californiensis</name>
    <dbReference type="NCBI Taxonomy" id="1032243"/>
    <lineage>
        <taxon>Bacteria</taxon>
        <taxon>Pseudomonadati</taxon>
        <taxon>Campylobacterota</taxon>
        <taxon>Epsilonproteobacteria</taxon>
        <taxon>Campylobacterales</taxon>
        <taxon>Campylobacteraceae</taxon>
        <taxon>Campylobacter</taxon>
    </lineage>
</organism>
<dbReference type="PROSITE" id="PS50164">
    <property type="entry name" value="GIY_YIG"/>
    <property type="match status" value="1"/>
</dbReference>
<name>A0AAW3ZWG8_9BACT</name>
<evidence type="ECO:0000313" key="12">
    <source>
        <dbReference type="Proteomes" id="UP000650616"/>
    </source>
</evidence>
<dbReference type="Gene3D" id="4.10.860.10">
    <property type="entry name" value="UVR domain"/>
    <property type="match status" value="1"/>
</dbReference>
<evidence type="ECO:0000256" key="6">
    <source>
        <dbReference type="ARBA" id="ARBA00023236"/>
    </source>
</evidence>
<keyword evidence="1 7" id="KW-0963">Cytoplasm</keyword>
<dbReference type="Pfam" id="PF02151">
    <property type="entry name" value="UVR"/>
    <property type="match status" value="1"/>
</dbReference>
<comment type="function">
    <text evidence="7">The UvrABC repair system catalyzes the recognition and processing of DNA lesions. UvrC both incises the 5' and 3' sides of the lesion. The N-terminal half is responsible for the 3' incision and the C-terminal half is responsible for the 5' incision.</text>
</comment>
<dbReference type="GO" id="GO:0009380">
    <property type="term" value="C:excinuclease repair complex"/>
    <property type="evidence" value="ECO:0007669"/>
    <property type="project" value="InterPro"/>
</dbReference>
<feature type="domain" description="UVR" evidence="8">
    <location>
        <begin position="202"/>
        <end position="237"/>
    </location>
</feature>
<evidence type="ECO:0000259" key="10">
    <source>
        <dbReference type="PROSITE" id="PS50165"/>
    </source>
</evidence>
<sequence length="605" mass="68867">MLIDEIKTLPNEPGVYQYFDSANRLLYVGKAKILKNRVRSYFSFYNGLLPSPKVSPRIHKMLSETVHLEYIVTSSEADALILENSFIKQLKPKYNILLRDDKTYPYIFINLNDDFPRFEITRKIVKGSNIRYFGPYFSGARELLDAIYLNFALVQKKSCLKSKKACLFYQLGRCKAPCEAKISASDYALIVKEAMHALQNPNLLIERLSKVMLSYAQTQNYEQAAAVRDQIETLKNMQIKVEVDLAKLEDFEAYAVVASHSLLCAIRFSVQNGKINGVKTSIANAKDSDESTINEAYKHIILESFAPDQPFISTKIYTLDEFEDAALVEKILNERHSTRKFSIQTPKIGEKRKICEIAAKNAHISIEKYLKTTQSELLEEIANYFELSTTPYVIEAFDNSHLFGEATVGAMVRYENGEWTKQNYRHMHLSAKNDYDQMKESLSARALRFDKLSPPDLWVLDGGEAILNLACEILASSGTNIDVIAISKEKVDAKAYRAKGSAKDKIYTLKGKFSLGTDDKKLQFFQKLRDESHRFVINFHRKTKQKQDMQNSKLAQAGISAGQIVKLLNFYGSFDKIYTANLDEIANVTNKSVARKIDSLRQSET</sequence>
<evidence type="ECO:0000259" key="8">
    <source>
        <dbReference type="PROSITE" id="PS50151"/>
    </source>
</evidence>
<dbReference type="Pfam" id="PF08459">
    <property type="entry name" value="UvrC_RNaseH_dom"/>
    <property type="match status" value="1"/>
</dbReference>
<dbReference type="FunFam" id="3.40.1440.10:FF:000001">
    <property type="entry name" value="UvrABC system protein C"/>
    <property type="match status" value="1"/>
</dbReference>
<keyword evidence="3 7" id="KW-0228">DNA excision</keyword>
<dbReference type="InterPro" id="IPR010994">
    <property type="entry name" value="RuvA_2-like"/>
</dbReference>
<dbReference type="Pfam" id="PF22920">
    <property type="entry name" value="UvrC_RNaseH"/>
    <property type="match status" value="1"/>
</dbReference>
<dbReference type="InterPro" id="IPR047296">
    <property type="entry name" value="GIY-YIG_UvrC_Cho"/>
</dbReference>
<protein>
    <recommendedName>
        <fullName evidence="7">UvrABC system protein C</fullName>
        <shortName evidence="7">Protein UvrC</shortName>
    </recommendedName>
    <alternativeName>
        <fullName evidence="7">Excinuclease ABC subunit C</fullName>
    </alternativeName>
</protein>
<dbReference type="CDD" id="cd10434">
    <property type="entry name" value="GIY-YIG_UvrC_Cho"/>
    <property type="match status" value="1"/>
</dbReference>
<evidence type="ECO:0000256" key="5">
    <source>
        <dbReference type="ARBA" id="ARBA00023204"/>
    </source>
</evidence>
<gene>
    <name evidence="7 11" type="primary">uvrC</name>
    <name evidence="11" type="ORF">CCAL9337_05065</name>
</gene>
<dbReference type="GO" id="GO:0005737">
    <property type="term" value="C:cytoplasm"/>
    <property type="evidence" value="ECO:0007669"/>
    <property type="project" value="UniProtKB-SubCell"/>
</dbReference>
<dbReference type="SUPFAM" id="SSF46600">
    <property type="entry name" value="C-terminal UvrC-binding domain of UvrB"/>
    <property type="match status" value="1"/>
</dbReference>
<dbReference type="AlphaFoldDB" id="A0AAW3ZWG8"/>
<proteinExistence type="inferred from homology"/>
<evidence type="ECO:0000256" key="3">
    <source>
        <dbReference type="ARBA" id="ARBA00022769"/>
    </source>
</evidence>
<dbReference type="InterPro" id="IPR035901">
    <property type="entry name" value="GIY-YIG_endonuc_sf"/>
</dbReference>
<dbReference type="HAMAP" id="MF_00203">
    <property type="entry name" value="UvrC"/>
    <property type="match status" value="1"/>
</dbReference>
<dbReference type="SMART" id="SM00465">
    <property type="entry name" value="GIYc"/>
    <property type="match status" value="1"/>
</dbReference>
<dbReference type="SUPFAM" id="SSF82771">
    <property type="entry name" value="GIY-YIG endonuclease"/>
    <property type="match status" value="1"/>
</dbReference>
<keyword evidence="4 7" id="KW-0267">Excision nuclease</keyword>
<dbReference type="SUPFAM" id="SSF47781">
    <property type="entry name" value="RuvA domain 2-like"/>
    <property type="match status" value="1"/>
</dbReference>
<keyword evidence="2 7" id="KW-0227">DNA damage</keyword>
<dbReference type="NCBIfam" id="TIGR00194">
    <property type="entry name" value="uvrC"/>
    <property type="match status" value="1"/>
</dbReference>
<comment type="similarity">
    <text evidence="7">Belongs to the UvrC family.</text>
</comment>
<dbReference type="InterPro" id="IPR001162">
    <property type="entry name" value="UvrC_RNase_H_dom"/>
</dbReference>
<dbReference type="Gene3D" id="3.30.420.340">
    <property type="entry name" value="UvrC, RNAse H endonuclease domain"/>
    <property type="match status" value="1"/>
</dbReference>
<dbReference type="GO" id="GO:0006289">
    <property type="term" value="P:nucleotide-excision repair"/>
    <property type="evidence" value="ECO:0007669"/>
    <property type="project" value="UniProtKB-UniRule"/>
</dbReference>
<dbReference type="Gene3D" id="3.40.1440.10">
    <property type="entry name" value="GIY-YIG endonuclease"/>
    <property type="match status" value="1"/>
</dbReference>
<comment type="subunit">
    <text evidence="7">Interacts with UvrB in an incision complex.</text>
</comment>
<dbReference type="InterPro" id="IPR050066">
    <property type="entry name" value="UvrABC_protein_C"/>
</dbReference>
<reference evidence="11 12" key="1">
    <citation type="submission" date="2015-08" db="EMBL/GenBank/DDBJ databases">
        <title>Comparative genomics of the Campylobacter concisus group.</title>
        <authorList>
            <person name="Yee E."/>
            <person name="Chapman M.H."/>
            <person name="Huynh S."/>
            <person name="Bono J.L."/>
            <person name="On S.L."/>
            <person name="St Leger J."/>
            <person name="Foster G."/>
            <person name="Parker C.T."/>
            <person name="Miller W.G."/>
        </authorList>
    </citation>
    <scope>NUCLEOTIDE SEQUENCE [LARGE SCALE GENOMIC DNA]</scope>
    <source>
        <strain evidence="11 12">RM9337</strain>
    </source>
</reference>
<dbReference type="Pfam" id="PF01541">
    <property type="entry name" value="GIY-YIG"/>
    <property type="match status" value="1"/>
</dbReference>
<keyword evidence="6 7" id="KW-0742">SOS response</keyword>
<keyword evidence="12" id="KW-1185">Reference proteome</keyword>
<dbReference type="Proteomes" id="UP000650616">
    <property type="component" value="Unassembled WGS sequence"/>
</dbReference>
<dbReference type="GO" id="GO:0009432">
    <property type="term" value="P:SOS response"/>
    <property type="evidence" value="ECO:0007669"/>
    <property type="project" value="UniProtKB-UniRule"/>
</dbReference>
<dbReference type="InterPro" id="IPR038476">
    <property type="entry name" value="UvrC_RNase_H_dom_sf"/>
</dbReference>
<dbReference type="EMBL" id="LIWG01000005">
    <property type="protein sequence ID" value="MBE3608099.1"/>
    <property type="molecule type" value="Genomic_DNA"/>
</dbReference>
<evidence type="ECO:0000256" key="4">
    <source>
        <dbReference type="ARBA" id="ARBA00022881"/>
    </source>
</evidence>
<dbReference type="InterPro" id="IPR000305">
    <property type="entry name" value="GIY-YIG_endonuc"/>
</dbReference>
<evidence type="ECO:0000313" key="11">
    <source>
        <dbReference type="EMBL" id="MBE3608099.1"/>
    </source>
</evidence>
<evidence type="ECO:0000256" key="7">
    <source>
        <dbReference type="HAMAP-Rule" id="MF_00203"/>
    </source>
</evidence>
<dbReference type="InterPro" id="IPR004791">
    <property type="entry name" value="UvrC"/>
</dbReference>
<dbReference type="InterPro" id="IPR001943">
    <property type="entry name" value="UVR_dom"/>
</dbReference>
<dbReference type="GO" id="GO:0003677">
    <property type="term" value="F:DNA binding"/>
    <property type="evidence" value="ECO:0007669"/>
    <property type="project" value="UniProtKB-UniRule"/>
</dbReference>
<dbReference type="PROSITE" id="PS50151">
    <property type="entry name" value="UVR"/>
    <property type="match status" value="1"/>
</dbReference>
<dbReference type="PROSITE" id="PS50165">
    <property type="entry name" value="UVRC"/>
    <property type="match status" value="1"/>
</dbReference>
<evidence type="ECO:0000256" key="1">
    <source>
        <dbReference type="ARBA" id="ARBA00022490"/>
    </source>
</evidence>
<keyword evidence="5 7" id="KW-0234">DNA repair</keyword>
<feature type="domain" description="GIY-YIG" evidence="9">
    <location>
        <begin position="11"/>
        <end position="96"/>
    </location>
</feature>
<dbReference type="GO" id="GO:0009381">
    <property type="term" value="F:excinuclease ABC activity"/>
    <property type="evidence" value="ECO:0007669"/>
    <property type="project" value="UniProtKB-UniRule"/>
</dbReference>
<accession>A0AAW3ZWG8</accession>